<dbReference type="Proteomes" id="UP001341840">
    <property type="component" value="Unassembled WGS sequence"/>
</dbReference>
<sequence length="114" mass="12936">METELPPRKTGEIARTRAKRTGKWKNSKIGVDFGKTEREIGKRTPKNLEKEDLKLLKEDGVTMELPAAFTDTSGTEIQRRLLRWNRDGEKNIFVYALWAVDFGKVAGKLEKSGG</sequence>
<comment type="caution">
    <text evidence="1">The sequence shown here is derived from an EMBL/GenBank/DDBJ whole genome shotgun (WGS) entry which is preliminary data.</text>
</comment>
<keyword evidence="2" id="KW-1185">Reference proteome</keyword>
<name>A0ABU6QP66_9FABA</name>
<proteinExistence type="predicted"/>
<evidence type="ECO:0000313" key="2">
    <source>
        <dbReference type="Proteomes" id="UP001341840"/>
    </source>
</evidence>
<accession>A0ABU6QP66</accession>
<evidence type="ECO:0000313" key="1">
    <source>
        <dbReference type="EMBL" id="MED6113277.1"/>
    </source>
</evidence>
<dbReference type="EMBL" id="JASCZI010000758">
    <property type="protein sequence ID" value="MED6113277.1"/>
    <property type="molecule type" value="Genomic_DNA"/>
</dbReference>
<gene>
    <name evidence="1" type="ORF">PIB30_069295</name>
</gene>
<reference evidence="1 2" key="1">
    <citation type="journal article" date="2023" name="Plants (Basel)">
        <title>Bridging the Gap: Combining Genomics and Transcriptomics Approaches to Understand Stylosanthes scabra, an Orphan Legume from the Brazilian Caatinga.</title>
        <authorList>
            <person name="Ferreira-Neto J.R.C."/>
            <person name="da Silva M.D."/>
            <person name="Binneck E."/>
            <person name="de Melo N.F."/>
            <person name="da Silva R.H."/>
            <person name="de Melo A.L.T.M."/>
            <person name="Pandolfi V."/>
            <person name="Bustamante F.O."/>
            <person name="Brasileiro-Vidal A.C."/>
            <person name="Benko-Iseppon A.M."/>
        </authorList>
    </citation>
    <scope>NUCLEOTIDE SEQUENCE [LARGE SCALE GENOMIC DNA]</scope>
    <source>
        <tissue evidence="1">Leaves</tissue>
    </source>
</reference>
<protein>
    <submittedName>
        <fullName evidence="1">Uncharacterized protein</fullName>
    </submittedName>
</protein>
<organism evidence="1 2">
    <name type="scientific">Stylosanthes scabra</name>
    <dbReference type="NCBI Taxonomy" id="79078"/>
    <lineage>
        <taxon>Eukaryota</taxon>
        <taxon>Viridiplantae</taxon>
        <taxon>Streptophyta</taxon>
        <taxon>Embryophyta</taxon>
        <taxon>Tracheophyta</taxon>
        <taxon>Spermatophyta</taxon>
        <taxon>Magnoliopsida</taxon>
        <taxon>eudicotyledons</taxon>
        <taxon>Gunneridae</taxon>
        <taxon>Pentapetalae</taxon>
        <taxon>rosids</taxon>
        <taxon>fabids</taxon>
        <taxon>Fabales</taxon>
        <taxon>Fabaceae</taxon>
        <taxon>Papilionoideae</taxon>
        <taxon>50 kb inversion clade</taxon>
        <taxon>dalbergioids sensu lato</taxon>
        <taxon>Dalbergieae</taxon>
        <taxon>Pterocarpus clade</taxon>
        <taxon>Stylosanthes</taxon>
    </lineage>
</organism>